<dbReference type="Proteomes" id="UP001057402">
    <property type="component" value="Chromosome 10"/>
</dbReference>
<protein>
    <submittedName>
        <fullName evidence="1">Uncharacterized protein</fullName>
    </submittedName>
</protein>
<comment type="caution">
    <text evidence="1">The sequence shown here is derived from an EMBL/GenBank/DDBJ whole genome shotgun (WGS) entry which is preliminary data.</text>
</comment>
<dbReference type="EMBL" id="CM042889">
    <property type="protein sequence ID" value="KAI4319389.1"/>
    <property type="molecule type" value="Genomic_DNA"/>
</dbReference>
<proteinExistence type="predicted"/>
<sequence>MASSNSIAPSLTILLVVLALSLNPCLGDGNAGAVLAMCSDVPDPSYCQSLVGRSGFGKDIHDYGRSFIGRSLSRSHRFIETVEKFLEEFLFLPTPTVRALKECRSLSGTNAAFLTTSSEVVNATTGETISESRAVDVHTWLSAVLTNQQTCLDGLQEVSPHWNIWEAIFVPLYDDLKLFGVCLSLFIKGWVNGKGPGSPPNSHQAGPEHGRLILKMSSQTKAIYDSIHHHRRLLQADEQNPILISNILVVSQDGTSNCTNITSAVNLAPNNTDGTSGYFLIYVTAGVYQEYVSIPSYKNYLIMIGDGINQTVVTGNRSVVDGWTTFGSATFIVSSSNFIAVNMTFRNTAGPIKHQAVAVRNSADFSVFYSCSFDGFQDTLYVHSLRQFYRECDIYGTVDFIFGNAVAVFQDCNIYPRQPMNGQSNTITAQGRTDPNQNTGISIHNCTITATADLTNSNFPVSTYLGRPWKEYSRAVYIQNFMGSLVNPIGWLEWNGTFALNTSYFGEFENKGPGSNTSGRVKWLGYHLLNQTEAAKFTVASFYLGTSWLSPTGVPYDSGLLV</sequence>
<evidence type="ECO:0000313" key="1">
    <source>
        <dbReference type="EMBL" id="KAI4319389.1"/>
    </source>
</evidence>
<organism evidence="1 2">
    <name type="scientific">Melastoma candidum</name>
    <dbReference type="NCBI Taxonomy" id="119954"/>
    <lineage>
        <taxon>Eukaryota</taxon>
        <taxon>Viridiplantae</taxon>
        <taxon>Streptophyta</taxon>
        <taxon>Embryophyta</taxon>
        <taxon>Tracheophyta</taxon>
        <taxon>Spermatophyta</taxon>
        <taxon>Magnoliopsida</taxon>
        <taxon>eudicotyledons</taxon>
        <taxon>Gunneridae</taxon>
        <taxon>Pentapetalae</taxon>
        <taxon>rosids</taxon>
        <taxon>malvids</taxon>
        <taxon>Myrtales</taxon>
        <taxon>Melastomataceae</taxon>
        <taxon>Melastomatoideae</taxon>
        <taxon>Melastomateae</taxon>
        <taxon>Melastoma</taxon>
    </lineage>
</organism>
<gene>
    <name evidence="1" type="ORF">MLD38_032989</name>
</gene>
<evidence type="ECO:0000313" key="2">
    <source>
        <dbReference type="Proteomes" id="UP001057402"/>
    </source>
</evidence>
<accession>A0ACB9M7Y0</accession>
<reference evidence="2" key="1">
    <citation type="journal article" date="2023" name="Front. Plant Sci.">
        <title>Chromosomal-level genome assembly of Melastoma candidum provides insights into trichome evolution.</title>
        <authorList>
            <person name="Zhong Y."/>
            <person name="Wu W."/>
            <person name="Sun C."/>
            <person name="Zou P."/>
            <person name="Liu Y."/>
            <person name="Dai S."/>
            <person name="Zhou R."/>
        </authorList>
    </citation>
    <scope>NUCLEOTIDE SEQUENCE [LARGE SCALE GENOMIC DNA]</scope>
</reference>
<name>A0ACB9M7Y0_9MYRT</name>
<keyword evidence="2" id="KW-1185">Reference proteome</keyword>